<evidence type="ECO:0000313" key="1">
    <source>
        <dbReference type="EMBL" id="MDY7232970.1"/>
    </source>
</evidence>
<dbReference type="RefSeq" id="WP_321551683.1">
    <property type="nucleotide sequence ID" value="NZ_JAXIVS010000025.1"/>
</dbReference>
<comment type="caution">
    <text evidence="1">The sequence shown here is derived from an EMBL/GenBank/DDBJ whole genome shotgun (WGS) entry which is preliminary data.</text>
</comment>
<dbReference type="EMBL" id="JAXIVS010000025">
    <property type="protein sequence ID" value="MDY7232970.1"/>
    <property type="molecule type" value="Genomic_DNA"/>
</dbReference>
<accession>A0ABU5HHP3</accession>
<organism evidence="1 2">
    <name type="scientific">Hyalangium rubrum</name>
    <dbReference type="NCBI Taxonomy" id="3103134"/>
    <lineage>
        <taxon>Bacteria</taxon>
        <taxon>Pseudomonadati</taxon>
        <taxon>Myxococcota</taxon>
        <taxon>Myxococcia</taxon>
        <taxon>Myxococcales</taxon>
        <taxon>Cystobacterineae</taxon>
        <taxon>Archangiaceae</taxon>
        <taxon>Hyalangium</taxon>
    </lineage>
</organism>
<name>A0ABU5HHP3_9BACT</name>
<keyword evidence="2" id="KW-1185">Reference proteome</keyword>
<sequence length="93" mass="10284">MGIFSDRQVAFIQDARIEIQGSISLLGGKFRLLLRGEQVDEATCNVGSAVTLRGQLKLGDTEQPVEAEVTQGWLGTRFHLRVAGQEQRLQRMG</sequence>
<gene>
    <name evidence="1" type="ORF">SYV04_41675</name>
</gene>
<protein>
    <recommendedName>
        <fullName evidence="3">Polymer-forming cytoskeletal protein</fullName>
    </recommendedName>
</protein>
<reference evidence="1 2" key="1">
    <citation type="submission" date="2023-12" db="EMBL/GenBank/DDBJ databases">
        <title>the genome sequence of Hyalangium sp. s54d21.</title>
        <authorList>
            <person name="Zhang X."/>
        </authorList>
    </citation>
    <scope>NUCLEOTIDE SEQUENCE [LARGE SCALE GENOMIC DNA]</scope>
    <source>
        <strain evidence="2">s54d21</strain>
    </source>
</reference>
<proteinExistence type="predicted"/>
<dbReference type="Proteomes" id="UP001291309">
    <property type="component" value="Unassembled WGS sequence"/>
</dbReference>
<evidence type="ECO:0000313" key="2">
    <source>
        <dbReference type="Proteomes" id="UP001291309"/>
    </source>
</evidence>
<evidence type="ECO:0008006" key="3">
    <source>
        <dbReference type="Google" id="ProtNLM"/>
    </source>
</evidence>